<protein>
    <recommendedName>
        <fullName evidence="3">ZU5 domain-containing protein</fullName>
    </recommendedName>
</protein>
<gene>
    <name evidence="4" type="ORF">AMOR_42510</name>
</gene>
<reference evidence="5" key="1">
    <citation type="journal article" date="2022" name="Int. J. Syst. Evol. Microbiol.">
        <title>Anaeromyxobacter oryzae sp. nov., Anaeromyxobacter diazotrophicus sp. nov. and Anaeromyxobacter paludicola sp. nov., isolated from paddy soils.</title>
        <authorList>
            <person name="Itoh H."/>
            <person name="Xu Z."/>
            <person name="Mise K."/>
            <person name="Masuda Y."/>
            <person name="Ushijima N."/>
            <person name="Hayakawa C."/>
            <person name="Shiratori Y."/>
            <person name="Senoo K."/>
        </authorList>
    </citation>
    <scope>NUCLEOTIDE SEQUENCE [LARGE SCALE GENOMIC DNA]</scope>
    <source>
        <strain evidence="5">Red232</strain>
    </source>
</reference>
<dbReference type="EMBL" id="AP025591">
    <property type="protein sequence ID" value="BDG05255.1"/>
    <property type="molecule type" value="Genomic_DNA"/>
</dbReference>
<sequence length="1236" mass="121280">MSLDMIVARRRAVPFLVPCALAAALAACGGGPRASSSSGTTPTTRPTPTPVGAPIGVPVSAHIDAAGGELATPDGLLEITIPPGAISAPQDFTIQEIVNYAPGSIGGAYRLGPDGTKFAKPVSITFKADVSAHDLDDLAIAYQDAGSGYWVRPAGAVRDRAAGTVTVTTPHFSDWTLVTSPSDRDLVGTFTLTQSLALPFTASGSATLNYAGENGYESFYLVPGTITAPSQIPFGTSTCAPSGSAAFTLPVQLAEMIKSPGELEWGINAYWDLTCTAVGGQTSPNIISTQFDTAGINLIGCSRQYDGTPIVGPQRAQGSYTIDCGTKGTVRATWDFQSSVCGTPCTPANVCDTGVYSCTTGSAVCVDTGTPVASGTTCGTDMVCNAGTCTACTANVACTPANACDTGLTSCSTGTSTCVDTGTPVANGTSCGTDMVCNTGVCNACTANAACTPANACDAGVTSCSTGTQVCLDTGTPLANGTTCGTNEVCNAGVCSACTAGVACTPANACDTGVTSCSTGTQVCLDTGTPVANGTSCGTNQVCNAGACSACTANVACTPANPCDAGVTSCSTGAQTCVDTGTPLANGTSCGTNQVCNAGACNACTANVACTPANKCDAGLTSCSTGTQTCADTGTPVANGTSCGTNQVCNAGACTACTANVACTPTNPCDTGLTSCSTGTQTCTDTGTAVANGTSCGTNQVCNAGACTACTANVACTPTNACHDGVTSCSTGTQTCTDTGTALANGASCGAGESCNAGTCVASSTVTGTRDVTFWPDAGAGVPAPAPDVATASVQALAPDGTGGWIAYPGTFAADGSFSIPNVPAGSYLLALHGADGVSRVVATSSTTVDLGYDVLGRSDAADPTASTPVTVDMTGLEPWTAGDEVQLVSSNADVWDSVPVATVGDGAVAAAPVEDWLTSAAGGPLHLLAAGDTLAIFQLHTTPASGSLPSYLSAAAVATAQGLTLASGTPATIPAALAPPASTGTLDVDWNVGAFEALLPAMGPPAATATGHTLAVGASAHPLTFPAPASRAGRFPTLLRMEVPGGSGQTSVTFPAPPAYGHVLDATWNEWREVGFTATTSYVAPGATTPVDAVASVGRREAMATLAAGPIAPTLTPVQSPLVGSSALSSVSTPTPVGSAPVVAWTAPATGTPTHYLLEIFQLSASGSASSSSLVASFVTGATQVQLPPGVLSSGSVYYARITASASASDPFATQPIRSGGASAWASTLTGTFTP</sequence>
<evidence type="ECO:0000313" key="4">
    <source>
        <dbReference type="EMBL" id="BDG05255.1"/>
    </source>
</evidence>
<feature type="signal peptide" evidence="2">
    <location>
        <begin position="1"/>
        <end position="26"/>
    </location>
</feature>
<evidence type="ECO:0000256" key="2">
    <source>
        <dbReference type="SAM" id="SignalP"/>
    </source>
</evidence>
<keyword evidence="5" id="KW-1185">Reference proteome</keyword>
<evidence type="ECO:0000313" key="5">
    <source>
        <dbReference type="Proteomes" id="UP001162891"/>
    </source>
</evidence>
<dbReference type="RefSeq" id="WP_263009827.1">
    <property type="nucleotide sequence ID" value="NZ_AP025591.1"/>
</dbReference>
<feature type="domain" description="ZU5" evidence="3">
    <location>
        <begin position="57"/>
        <end position="181"/>
    </location>
</feature>
<evidence type="ECO:0000259" key="3">
    <source>
        <dbReference type="PROSITE" id="PS51145"/>
    </source>
</evidence>
<keyword evidence="2" id="KW-0732">Signal</keyword>
<accession>A0ABM7X0C7</accession>
<feature type="compositionally biased region" description="Low complexity" evidence="1">
    <location>
        <begin position="30"/>
        <end position="44"/>
    </location>
</feature>
<dbReference type="Proteomes" id="UP001162891">
    <property type="component" value="Chromosome"/>
</dbReference>
<name>A0ABM7X0C7_9BACT</name>
<dbReference type="InterPro" id="IPR000906">
    <property type="entry name" value="ZU5_dom"/>
</dbReference>
<feature type="chain" id="PRO_5046214857" description="ZU5 domain-containing protein" evidence="2">
    <location>
        <begin position="27"/>
        <end position="1236"/>
    </location>
</feature>
<evidence type="ECO:0000256" key="1">
    <source>
        <dbReference type="SAM" id="MobiDB-lite"/>
    </source>
</evidence>
<dbReference type="Gene3D" id="2.60.220.30">
    <property type="match status" value="1"/>
</dbReference>
<organism evidence="4 5">
    <name type="scientific">Anaeromyxobacter oryzae</name>
    <dbReference type="NCBI Taxonomy" id="2918170"/>
    <lineage>
        <taxon>Bacteria</taxon>
        <taxon>Pseudomonadati</taxon>
        <taxon>Myxococcota</taxon>
        <taxon>Myxococcia</taxon>
        <taxon>Myxococcales</taxon>
        <taxon>Cystobacterineae</taxon>
        <taxon>Anaeromyxobacteraceae</taxon>
        <taxon>Anaeromyxobacter</taxon>
    </lineage>
</organism>
<dbReference type="PROSITE" id="PS51145">
    <property type="entry name" value="ZU5"/>
    <property type="match status" value="1"/>
</dbReference>
<feature type="region of interest" description="Disordered" evidence="1">
    <location>
        <begin position="30"/>
        <end position="55"/>
    </location>
</feature>
<proteinExistence type="predicted"/>